<feature type="region of interest" description="Disordered" evidence="1">
    <location>
        <begin position="36"/>
        <end position="59"/>
    </location>
</feature>
<organism evidence="2">
    <name type="scientific">marine sediment metagenome</name>
    <dbReference type="NCBI Taxonomy" id="412755"/>
    <lineage>
        <taxon>unclassified sequences</taxon>
        <taxon>metagenomes</taxon>
        <taxon>ecological metagenomes</taxon>
    </lineage>
</organism>
<reference evidence="2" key="1">
    <citation type="journal article" date="2014" name="Front. Microbiol.">
        <title>High frequency of phylogenetically diverse reductive dehalogenase-homologous genes in deep subseafloor sedimentary metagenomes.</title>
        <authorList>
            <person name="Kawai M."/>
            <person name="Futagami T."/>
            <person name="Toyoda A."/>
            <person name="Takaki Y."/>
            <person name="Nishi S."/>
            <person name="Hori S."/>
            <person name="Arai W."/>
            <person name="Tsubouchi T."/>
            <person name="Morono Y."/>
            <person name="Uchiyama I."/>
            <person name="Ito T."/>
            <person name="Fujiyama A."/>
            <person name="Inagaki F."/>
            <person name="Takami H."/>
        </authorList>
    </citation>
    <scope>NUCLEOTIDE SEQUENCE</scope>
    <source>
        <strain evidence="2">Expedition CK06-06</strain>
    </source>
</reference>
<name>X1D1Q2_9ZZZZ</name>
<evidence type="ECO:0000313" key="2">
    <source>
        <dbReference type="EMBL" id="GAG99017.1"/>
    </source>
</evidence>
<sequence>RENDSIPKARSVEPLPAPEAVEGRVKTVYNIETGRPVNQSEEKETFNRFHRIRPLSDGR</sequence>
<evidence type="ECO:0000256" key="1">
    <source>
        <dbReference type="SAM" id="MobiDB-lite"/>
    </source>
</evidence>
<gene>
    <name evidence="2" type="ORF">S01H4_47413</name>
</gene>
<dbReference type="EMBL" id="BART01026614">
    <property type="protein sequence ID" value="GAG99017.1"/>
    <property type="molecule type" value="Genomic_DNA"/>
</dbReference>
<proteinExistence type="predicted"/>
<feature type="non-terminal residue" evidence="2">
    <location>
        <position position="1"/>
    </location>
</feature>
<protein>
    <submittedName>
        <fullName evidence="2">Uncharacterized protein</fullName>
    </submittedName>
</protein>
<accession>X1D1Q2</accession>
<comment type="caution">
    <text evidence="2">The sequence shown here is derived from an EMBL/GenBank/DDBJ whole genome shotgun (WGS) entry which is preliminary data.</text>
</comment>
<dbReference type="AlphaFoldDB" id="X1D1Q2"/>